<dbReference type="AlphaFoldDB" id="A0AAV1X9F1"/>
<organism evidence="2 3">
    <name type="scientific">Lupinus luteus</name>
    <name type="common">European yellow lupine</name>
    <dbReference type="NCBI Taxonomy" id="3873"/>
    <lineage>
        <taxon>Eukaryota</taxon>
        <taxon>Viridiplantae</taxon>
        <taxon>Streptophyta</taxon>
        <taxon>Embryophyta</taxon>
        <taxon>Tracheophyta</taxon>
        <taxon>Spermatophyta</taxon>
        <taxon>Magnoliopsida</taxon>
        <taxon>eudicotyledons</taxon>
        <taxon>Gunneridae</taxon>
        <taxon>Pentapetalae</taxon>
        <taxon>rosids</taxon>
        <taxon>fabids</taxon>
        <taxon>Fabales</taxon>
        <taxon>Fabaceae</taxon>
        <taxon>Papilionoideae</taxon>
        <taxon>50 kb inversion clade</taxon>
        <taxon>genistoids sensu lato</taxon>
        <taxon>core genistoids</taxon>
        <taxon>Genisteae</taxon>
        <taxon>Lupinus</taxon>
    </lineage>
</organism>
<feature type="domain" description="C2" evidence="1">
    <location>
        <begin position="1"/>
        <end position="104"/>
    </location>
</feature>
<evidence type="ECO:0000259" key="1">
    <source>
        <dbReference type="PROSITE" id="PS50004"/>
    </source>
</evidence>
<accession>A0AAV1X9F1</accession>
<dbReference type="Pfam" id="PF00168">
    <property type="entry name" value="C2"/>
    <property type="match status" value="1"/>
</dbReference>
<dbReference type="PANTHER" id="PTHR32246:SF17">
    <property type="entry name" value="BON1-ASSOCIATED PROTEIN 2"/>
    <property type="match status" value="1"/>
</dbReference>
<dbReference type="Gene3D" id="2.60.40.150">
    <property type="entry name" value="C2 domain"/>
    <property type="match status" value="1"/>
</dbReference>
<dbReference type="Proteomes" id="UP001497480">
    <property type="component" value="Unassembled WGS sequence"/>
</dbReference>
<dbReference type="PROSITE" id="PS50004">
    <property type="entry name" value="C2"/>
    <property type="match status" value="1"/>
</dbReference>
<comment type="caution">
    <text evidence="2">The sequence shown here is derived from an EMBL/GenBank/DDBJ whole genome shotgun (WGS) entry which is preliminary data.</text>
</comment>
<dbReference type="InterPro" id="IPR044750">
    <property type="entry name" value="C2_SRC2/BAP"/>
</dbReference>
<dbReference type="GO" id="GO:0006952">
    <property type="term" value="P:defense response"/>
    <property type="evidence" value="ECO:0007669"/>
    <property type="project" value="InterPro"/>
</dbReference>
<sequence>MSRTIEITILSCENLRLNKRSIKKNIFVTVQSDDSSEVNITGVDSDGGSYPSWNENFVIDMPLHARFITAEVKCKTITGVKNVGFSRIPVSDFIGGYVPENQVHFLSYRLWDSKVNRNGVINVSVRVKVSQQICSNSKNSISLPVAVKGVPVTRNGSSGVVTGIPAVWLNCHSNR</sequence>
<proteinExistence type="predicted"/>
<dbReference type="SMART" id="SM00239">
    <property type="entry name" value="C2"/>
    <property type="match status" value="1"/>
</dbReference>
<reference evidence="2 3" key="1">
    <citation type="submission" date="2024-03" db="EMBL/GenBank/DDBJ databases">
        <authorList>
            <person name="Martinez-Hernandez J."/>
        </authorList>
    </citation>
    <scope>NUCLEOTIDE SEQUENCE [LARGE SCALE GENOMIC DNA]</scope>
</reference>
<name>A0AAV1X9F1_LUPLU</name>
<evidence type="ECO:0000313" key="2">
    <source>
        <dbReference type="EMBL" id="CAL0318340.1"/>
    </source>
</evidence>
<keyword evidence="3" id="KW-1185">Reference proteome</keyword>
<protein>
    <recommendedName>
        <fullName evidence="1">C2 domain-containing protein</fullName>
    </recommendedName>
</protein>
<evidence type="ECO:0000313" key="3">
    <source>
        <dbReference type="Proteomes" id="UP001497480"/>
    </source>
</evidence>
<dbReference type="EMBL" id="CAXHTB010000013">
    <property type="protein sequence ID" value="CAL0318340.1"/>
    <property type="molecule type" value="Genomic_DNA"/>
</dbReference>
<dbReference type="CDD" id="cd04051">
    <property type="entry name" value="C2_SRC2_like"/>
    <property type="match status" value="1"/>
</dbReference>
<dbReference type="SUPFAM" id="SSF49562">
    <property type="entry name" value="C2 domain (Calcium/lipid-binding domain, CaLB)"/>
    <property type="match status" value="1"/>
</dbReference>
<dbReference type="InterPro" id="IPR035892">
    <property type="entry name" value="C2_domain_sf"/>
</dbReference>
<dbReference type="PANTHER" id="PTHR32246">
    <property type="entry name" value="INGRESSION PROTEIN FIC1"/>
    <property type="match status" value="1"/>
</dbReference>
<gene>
    <name evidence="2" type="ORF">LLUT_LOCUS19400</name>
</gene>
<dbReference type="InterPro" id="IPR000008">
    <property type="entry name" value="C2_dom"/>
</dbReference>